<evidence type="ECO:0008006" key="3">
    <source>
        <dbReference type="Google" id="ProtNLM"/>
    </source>
</evidence>
<dbReference type="Pfam" id="PF06108">
    <property type="entry name" value="DUF952"/>
    <property type="match status" value="1"/>
</dbReference>
<dbReference type="HOGENOM" id="CLU_129452_2_0_1"/>
<dbReference type="OrthoDB" id="3335358at2759"/>
<dbReference type="STRING" id="692275.M3B7R5"/>
<dbReference type="RefSeq" id="XP_016764008.1">
    <property type="nucleotide sequence ID" value="XM_016904431.1"/>
</dbReference>
<dbReference type="SUPFAM" id="SSF56399">
    <property type="entry name" value="ADP-ribosylation"/>
    <property type="match status" value="1"/>
</dbReference>
<dbReference type="PANTHER" id="PTHR34129:SF1">
    <property type="entry name" value="DUF952 DOMAIN-CONTAINING PROTEIN"/>
    <property type="match status" value="1"/>
</dbReference>
<dbReference type="eggNOG" id="ENOG502SBXH">
    <property type="taxonomic scope" value="Eukaryota"/>
</dbReference>
<sequence length="125" mass="14208">MSSDKKYFYKILDSPPPEPLPEKLPETELDIKDNFIHLSTAVQVPLTADIFFATHHKLWLLKIRVADLDGDIQYRPELPECPHLHHSVRGLGKSNVEEVIVVEKPESLGEGSIWAKVPEMEALED</sequence>
<dbReference type="GeneID" id="27901568"/>
<name>M3B7R5_SPHMS</name>
<dbReference type="InterPro" id="IPR009297">
    <property type="entry name" value="DUF952"/>
</dbReference>
<dbReference type="EMBL" id="KB456261">
    <property type="protein sequence ID" value="EMF15887.1"/>
    <property type="molecule type" value="Genomic_DNA"/>
</dbReference>
<dbReference type="AlphaFoldDB" id="M3B7R5"/>
<proteinExistence type="predicted"/>
<evidence type="ECO:0000313" key="1">
    <source>
        <dbReference type="EMBL" id="EMF15887.1"/>
    </source>
</evidence>
<evidence type="ECO:0000313" key="2">
    <source>
        <dbReference type="Proteomes" id="UP000016931"/>
    </source>
</evidence>
<dbReference type="Proteomes" id="UP000016931">
    <property type="component" value="Unassembled WGS sequence"/>
</dbReference>
<reference evidence="1 2" key="1">
    <citation type="journal article" date="2012" name="PLoS Pathog.">
        <title>Diverse lifestyles and strategies of plant pathogenesis encoded in the genomes of eighteen Dothideomycetes fungi.</title>
        <authorList>
            <person name="Ohm R.A."/>
            <person name="Feau N."/>
            <person name="Henrissat B."/>
            <person name="Schoch C.L."/>
            <person name="Horwitz B.A."/>
            <person name="Barry K.W."/>
            <person name="Condon B.J."/>
            <person name="Copeland A.C."/>
            <person name="Dhillon B."/>
            <person name="Glaser F."/>
            <person name="Hesse C.N."/>
            <person name="Kosti I."/>
            <person name="LaButti K."/>
            <person name="Lindquist E.A."/>
            <person name="Lucas S."/>
            <person name="Salamov A.A."/>
            <person name="Bradshaw R.E."/>
            <person name="Ciuffetti L."/>
            <person name="Hamelin R.C."/>
            <person name="Kema G.H.J."/>
            <person name="Lawrence C."/>
            <person name="Scott J.A."/>
            <person name="Spatafora J.W."/>
            <person name="Turgeon B.G."/>
            <person name="de Wit P.J.G.M."/>
            <person name="Zhong S."/>
            <person name="Goodwin S.B."/>
            <person name="Grigoriev I.V."/>
        </authorList>
    </citation>
    <scope>NUCLEOTIDE SEQUENCE [LARGE SCALE GENOMIC DNA]</scope>
    <source>
        <strain evidence="1 2">SO2202</strain>
    </source>
</reference>
<dbReference type="Gene3D" id="3.20.170.20">
    <property type="entry name" value="Protein of unknown function DUF952"/>
    <property type="match status" value="1"/>
</dbReference>
<accession>M3B7R5</accession>
<dbReference type="PANTHER" id="PTHR34129">
    <property type="entry name" value="BLR1139 PROTEIN"/>
    <property type="match status" value="1"/>
</dbReference>
<gene>
    <name evidence="1" type="ORF">SEPMUDRAFT_147638</name>
</gene>
<keyword evidence="2" id="KW-1185">Reference proteome</keyword>
<protein>
    <recommendedName>
        <fullName evidence="3">DUF952-domain-containing protein</fullName>
    </recommendedName>
</protein>
<dbReference type="OMA" id="DIPGCPH"/>
<organism evidence="1 2">
    <name type="scientific">Sphaerulina musiva (strain SO2202)</name>
    <name type="common">Poplar stem canker fungus</name>
    <name type="synonym">Septoria musiva</name>
    <dbReference type="NCBI Taxonomy" id="692275"/>
    <lineage>
        <taxon>Eukaryota</taxon>
        <taxon>Fungi</taxon>
        <taxon>Dikarya</taxon>
        <taxon>Ascomycota</taxon>
        <taxon>Pezizomycotina</taxon>
        <taxon>Dothideomycetes</taxon>
        <taxon>Dothideomycetidae</taxon>
        <taxon>Mycosphaerellales</taxon>
        <taxon>Mycosphaerellaceae</taxon>
        <taxon>Sphaerulina</taxon>
    </lineage>
</organism>